<dbReference type="Pfam" id="PF14528">
    <property type="entry name" value="LAGLIDADG_3"/>
    <property type="match status" value="1"/>
</dbReference>
<dbReference type="PANTHER" id="PTHR24029">
    <property type="entry name" value="UVRABC SYSTEM PROTEIN B"/>
    <property type="match status" value="1"/>
</dbReference>
<dbReference type="Gene3D" id="3.10.28.10">
    <property type="entry name" value="Homing endonucleases"/>
    <property type="match status" value="1"/>
</dbReference>
<dbReference type="SMART" id="SM00305">
    <property type="entry name" value="HintC"/>
    <property type="match status" value="1"/>
</dbReference>
<dbReference type="GO" id="GO:0009432">
    <property type="term" value="P:SOS response"/>
    <property type="evidence" value="ECO:0007669"/>
    <property type="project" value="UniProtKB-UniRule"/>
</dbReference>
<keyword evidence="5 13" id="KW-0228">DNA excision</keyword>
<comment type="subunit">
    <text evidence="11 13 14">Forms a heterotetramer with UvrA during the search for lesions. Interacts with UvrC in an incision complex.</text>
</comment>
<dbReference type="SUPFAM" id="SSF55608">
    <property type="entry name" value="Homing endonucleases"/>
    <property type="match status" value="1"/>
</dbReference>
<dbReference type="InterPro" id="IPR006142">
    <property type="entry name" value="INTEIN"/>
</dbReference>
<dbReference type="Gene3D" id="4.10.860.10">
    <property type="entry name" value="UVR domain"/>
    <property type="match status" value="1"/>
</dbReference>
<dbReference type="GO" id="GO:0005737">
    <property type="term" value="C:cytoplasm"/>
    <property type="evidence" value="ECO:0007669"/>
    <property type="project" value="UniProtKB-SubCell"/>
</dbReference>
<dbReference type="InterPro" id="IPR001943">
    <property type="entry name" value="UVR_dom"/>
</dbReference>
<evidence type="ECO:0000259" key="16">
    <source>
        <dbReference type="PROSITE" id="PS50819"/>
    </source>
</evidence>
<dbReference type="HAMAP" id="MF_00204">
    <property type="entry name" value="UvrB"/>
    <property type="match status" value="1"/>
</dbReference>
<comment type="caution">
    <text evidence="19">The sequence shown here is derived from an EMBL/GenBank/DDBJ whole genome shotgun (WGS) entry which is preliminary data.</text>
</comment>
<keyword evidence="7 13" id="KW-0067">ATP-binding</keyword>
<organism evidence="19 20">
    <name type="scientific">Aerophobetes bacterium</name>
    <dbReference type="NCBI Taxonomy" id="2030807"/>
    <lineage>
        <taxon>Bacteria</taxon>
        <taxon>Candidatus Aerophobota</taxon>
    </lineage>
</organism>
<dbReference type="Pfam" id="PF17757">
    <property type="entry name" value="UvrB_inter"/>
    <property type="match status" value="1"/>
</dbReference>
<dbReference type="SUPFAM" id="SSF46600">
    <property type="entry name" value="C-terminal UvrC-binding domain of UvrB"/>
    <property type="match status" value="1"/>
</dbReference>
<dbReference type="InterPro" id="IPR003587">
    <property type="entry name" value="Hint_dom_N"/>
</dbReference>
<dbReference type="EMBL" id="QMPY01000094">
    <property type="protein sequence ID" value="RLE07444.1"/>
    <property type="molecule type" value="Genomic_DNA"/>
</dbReference>
<dbReference type="Pfam" id="PF02151">
    <property type="entry name" value="UVR"/>
    <property type="match status" value="1"/>
</dbReference>
<feature type="domain" description="UVR" evidence="15">
    <location>
        <begin position="1043"/>
        <end position="1078"/>
    </location>
</feature>
<evidence type="ECO:0000256" key="8">
    <source>
        <dbReference type="ARBA" id="ARBA00022881"/>
    </source>
</evidence>
<reference evidence="19 20" key="1">
    <citation type="submission" date="2018-06" db="EMBL/GenBank/DDBJ databases">
        <title>Extensive metabolic versatility and redundancy in microbially diverse, dynamic hydrothermal sediments.</title>
        <authorList>
            <person name="Dombrowski N."/>
            <person name="Teske A."/>
            <person name="Baker B.J."/>
        </authorList>
    </citation>
    <scope>NUCLEOTIDE SEQUENCE [LARGE SCALE GENOMIC DNA]</scope>
    <source>
        <strain evidence="19">B7_G13</strain>
    </source>
</reference>
<dbReference type="Gene3D" id="3.40.50.300">
    <property type="entry name" value="P-loop containing nucleotide triphosphate hydrolases"/>
    <property type="match status" value="3"/>
</dbReference>
<evidence type="ECO:0000313" key="20">
    <source>
        <dbReference type="Proteomes" id="UP000277457"/>
    </source>
</evidence>
<evidence type="ECO:0000256" key="4">
    <source>
        <dbReference type="ARBA" id="ARBA00022763"/>
    </source>
</evidence>
<sequence length="1089" mass="126466">MDGEEPILVCEGDEFNPRIVKIGRLVDKILSLDPHPQIKGDTTYSPGISSYYALSISPKSCLISLKPITMFIRHKAPKKMYKVETECGREVTVTGDHNFWVLREGKLQLLKTDRLSTGDYIPVPRSLPSPQRPIAYLNLFELFNSENYVFVNNGWKFYVEVNKIVKRLITLKGRKAIFSVLSDYYRHPNSKLYSILKNIKGQKIRLNVFSEMLKQLSYTPSLKELSQVKITSGKREYIPAIIPLSEEFLKLLGYYLAEGNAQERYFIIGVRENGDFQVSRRGWVNLLKMLIGSKAKDKHLPFFWTKLSQHQLSAMLRAYFEGDGWIETNSVCVLTASKQLASDLLLALLRFEIWARVKKIRKRANNSKHRGDWYWKISISAQENLRNFAEHIGFITARKKQALQNLLHHKADSNVDVLPGCKDLIVRWARISSISSISYNKKYVYDVSVKDDETFLAGRGGLFLHNTFTMANVIQNVQKPTLIISHNKTLAAQLFSEFSSLFPHNRVEYFVSYYDYYQPEAYVPQTDTYIEKDASINDKIDRMRHSATRSLLEHRDTIIVASVSCIYGLGSPKDYREMLLRLKVGEEIPRTRILKKLVEMRYERNDVDFSRGKFRVRGDIIEVFPAYEEEAIRIELWGDEIERISLFDPLTRSTRNSLEEIYIYPATHYLAPPDRLEYAIRSIEKELKQRLRELRSQGKLLEAERLESRTKYDLEMIREVGYCTGIENYSRYFSGRAPGERPSCLIDYFPKDYLLFIDESHQTIPQLHAMYGGDKSRKDNLVNYGFRLPSAYDNRPLKFSEFESLINQVIYVSATPSAYELRRSQQVVEQLIRPTGLVDPKITVKPATQPVDDLLEEIKKRVEKHQRVLVTTLTKRMAEDLTSYLEDLGIRVRYLHSEVETIERAKILRDLRLGKFDVLVGINLLREGLDLPEVSLVAILDADKEGFLRSETSLIQMAGRAARNIDGEVILYADEITSSMRRALKETERRRKLQLEYNKKHNITPQTIHKAILADIETYTADKYEGMKVREEKEEYVPPSEVPRLIKILEKKMRKAAENLEFEKAAQFRDRIKELKRIKTKPLKRLSTH</sequence>
<evidence type="ECO:0000256" key="2">
    <source>
        <dbReference type="ARBA" id="ARBA00022490"/>
    </source>
</evidence>
<dbReference type="SMART" id="SM00490">
    <property type="entry name" value="HELICc"/>
    <property type="match status" value="1"/>
</dbReference>
<dbReference type="PROSITE" id="PS50151">
    <property type="entry name" value="UVR"/>
    <property type="match status" value="1"/>
</dbReference>
<dbReference type="CDD" id="cd18790">
    <property type="entry name" value="SF2_C_UvrB"/>
    <property type="match status" value="1"/>
</dbReference>
<dbReference type="Pfam" id="PF00271">
    <property type="entry name" value="Helicase_C"/>
    <property type="match status" value="1"/>
</dbReference>
<evidence type="ECO:0000256" key="3">
    <source>
        <dbReference type="ARBA" id="ARBA00022741"/>
    </source>
</evidence>
<evidence type="ECO:0000256" key="7">
    <source>
        <dbReference type="ARBA" id="ARBA00022840"/>
    </source>
</evidence>
<dbReference type="InterPro" id="IPR036876">
    <property type="entry name" value="UVR_dom_sf"/>
</dbReference>
<evidence type="ECO:0000256" key="10">
    <source>
        <dbReference type="ARBA" id="ARBA00023204"/>
    </source>
</evidence>
<proteinExistence type="inferred from homology"/>
<dbReference type="GO" id="GO:0009380">
    <property type="term" value="C:excinuclease repair complex"/>
    <property type="evidence" value="ECO:0007669"/>
    <property type="project" value="InterPro"/>
</dbReference>
<dbReference type="NCBIfam" id="TIGR01445">
    <property type="entry name" value="intein_Nterm"/>
    <property type="match status" value="1"/>
</dbReference>
<dbReference type="InterPro" id="IPR003586">
    <property type="entry name" value="Hint_dom_C"/>
</dbReference>
<dbReference type="GO" id="GO:0005524">
    <property type="term" value="F:ATP binding"/>
    <property type="evidence" value="ECO:0007669"/>
    <property type="project" value="UniProtKB-UniRule"/>
</dbReference>
<dbReference type="NCBIfam" id="TIGR01443">
    <property type="entry name" value="intein_Cterm"/>
    <property type="match status" value="1"/>
</dbReference>
<dbReference type="AlphaFoldDB" id="A0A662D4H7"/>
<dbReference type="GO" id="GO:0003677">
    <property type="term" value="F:DNA binding"/>
    <property type="evidence" value="ECO:0007669"/>
    <property type="project" value="UniProtKB-UniRule"/>
</dbReference>
<protein>
    <recommendedName>
        <fullName evidence="12 13">UvrABC system protein B</fullName>
        <shortName evidence="13">Protein UvrB</shortName>
    </recommendedName>
    <alternativeName>
        <fullName evidence="13">Excinuclease ABC subunit B</fullName>
    </alternativeName>
</protein>
<dbReference type="InterPro" id="IPR001650">
    <property type="entry name" value="Helicase_C-like"/>
</dbReference>
<accession>A0A662D4H7</accession>
<keyword evidence="4 13" id="KW-0227">DNA damage</keyword>
<evidence type="ECO:0000259" key="15">
    <source>
        <dbReference type="PROSITE" id="PS50151"/>
    </source>
</evidence>
<evidence type="ECO:0000256" key="13">
    <source>
        <dbReference type="HAMAP-Rule" id="MF_00204"/>
    </source>
</evidence>
<dbReference type="InterPro" id="IPR024759">
    <property type="entry name" value="UvrB_YAD/RRR_dom"/>
</dbReference>
<dbReference type="InterPro" id="IPR030934">
    <property type="entry name" value="Intein_C"/>
</dbReference>
<evidence type="ECO:0000256" key="5">
    <source>
        <dbReference type="ARBA" id="ARBA00022769"/>
    </source>
</evidence>
<comment type="similarity">
    <text evidence="1 13 14">Belongs to the UvrB family.</text>
</comment>
<evidence type="ECO:0000256" key="12">
    <source>
        <dbReference type="ARBA" id="ARBA00029504"/>
    </source>
</evidence>
<comment type="subcellular location">
    <subcellularLocation>
        <location evidence="13 14">Cytoplasm</location>
    </subcellularLocation>
</comment>
<evidence type="ECO:0000256" key="9">
    <source>
        <dbReference type="ARBA" id="ARBA00023000"/>
    </source>
</evidence>
<dbReference type="InterPro" id="IPR014001">
    <property type="entry name" value="Helicase_ATP-bd"/>
</dbReference>
<evidence type="ECO:0000256" key="1">
    <source>
        <dbReference type="ARBA" id="ARBA00008533"/>
    </source>
</evidence>
<feature type="domain" description="DOD-type homing endonuclease" evidence="16">
    <location>
        <begin position="251"/>
        <end position="353"/>
    </location>
</feature>
<dbReference type="SMART" id="SM00306">
    <property type="entry name" value="HintN"/>
    <property type="match status" value="1"/>
</dbReference>
<dbReference type="SUPFAM" id="SSF52540">
    <property type="entry name" value="P-loop containing nucleoside triphosphate hydrolases"/>
    <property type="match status" value="2"/>
</dbReference>
<dbReference type="PROSITE" id="PS51192">
    <property type="entry name" value="HELICASE_ATP_BIND_1"/>
    <property type="match status" value="1"/>
</dbReference>
<dbReference type="PROSITE" id="PS50819">
    <property type="entry name" value="INTEIN_ENDONUCLEASE"/>
    <property type="match status" value="1"/>
</dbReference>
<dbReference type="InterPro" id="IPR004860">
    <property type="entry name" value="LAGLIDADG_dom"/>
</dbReference>
<dbReference type="Pfam" id="PF12344">
    <property type="entry name" value="UvrB"/>
    <property type="match status" value="1"/>
</dbReference>
<dbReference type="InterPro" id="IPR004807">
    <property type="entry name" value="UvrB"/>
</dbReference>
<dbReference type="Gene3D" id="2.170.16.10">
    <property type="entry name" value="Hedgehog/Intein (Hint) domain"/>
    <property type="match status" value="1"/>
</dbReference>
<dbReference type="CDD" id="cd17916">
    <property type="entry name" value="DEXHc_UvrB"/>
    <property type="match status" value="1"/>
</dbReference>
<feature type="short sequence motif" description="Beta-hairpin" evidence="13">
    <location>
        <begin position="513"/>
        <end position="536"/>
    </location>
</feature>
<keyword evidence="9" id="KW-0651">Protein splicing</keyword>
<dbReference type="PRINTS" id="PR00379">
    <property type="entry name" value="INTEIN"/>
</dbReference>
<keyword evidence="13 14" id="KW-0742">SOS response</keyword>
<keyword evidence="2 13" id="KW-0963">Cytoplasm</keyword>
<dbReference type="GO" id="GO:0006289">
    <property type="term" value="P:nucleotide-excision repair"/>
    <property type="evidence" value="ECO:0007669"/>
    <property type="project" value="UniProtKB-UniRule"/>
</dbReference>
<evidence type="ECO:0000256" key="6">
    <source>
        <dbReference type="ARBA" id="ARBA00022813"/>
    </source>
</evidence>
<dbReference type="InterPro" id="IPR041471">
    <property type="entry name" value="UvrB_inter"/>
</dbReference>
<dbReference type="PROSITE" id="PS51194">
    <property type="entry name" value="HELICASE_CTER"/>
    <property type="match status" value="1"/>
</dbReference>
<keyword evidence="3 13" id="KW-0547">Nucleotide-binding</keyword>
<dbReference type="SMART" id="SM00487">
    <property type="entry name" value="DEXDc"/>
    <property type="match status" value="1"/>
</dbReference>
<dbReference type="NCBIfam" id="TIGR00631">
    <property type="entry name" value="uvrb"/>
    <property type="match status" value="1"/>
</dbReference>
<evidence type="ECO:0000259" key="18">
    <source>
        <dbReference type="PROSITE" id="PS51194"/>
    </source>
</evidence>
<keyword evidence="10 13" id="KW-0234">DNA repair</keyword>
<evidence type="ECO:0000313" key="19">
    <source>
        <dbReference type="EMBL" id="RLE07444.1"/>
    </source>
</evidence>
<comment type="function">
    <text evidence="13">The UvrABC repair system catalyzes the recognition and processing of DNA lesions. A damage recognition complex composed of 2 UvrA and 2 UvrB subunits scans DNA for abnormalities. Upon binding of the UvrA(2)B(2) complex to a putative damaged site, the DNA wraps around one UvrB monomer. DNA wrap is dependent on ATP binding by UvrB and probably causes local melting of the DNA helix, facilitating insertion of UvrB beta-hairpin between the DNA strands. Then UvrB probes one DNA strand for the presence of a lesion. If a lesion is found the UvrA subunits dissociate and the UvrB-DNA preincision complex is formed. This complex is subsequently bound by UvrC and the second UvrB is released. If no lesion is found, the DNA wraps around the other UvrB subunit that will check the other stand for damage.</text>
</comment>
<dbReference type="InterPro" id="IPR006141">
    <property type="entry name" value="Intein_N"/>
</dbReference>
<evidence type="ECO:0000256" key="11">
    <source>
        <dbReference type="ARBA" id="ARBA00026033"/>
    </source>
</evidence>
<name>A0A662D4H7_UNCAE</name>
<dbReference type="CDD" id="cd00081">
    <property type="entry name" value="Hint"/>
    <property type="match status" value="1"/>
</dbReference>
<dbReference type="GO" id="GO:0016539">
    <property type="term" value="P:intein-mediated protein splicing"/>
    <property type="evidence" value="ECO:0007669"/>
    <property type="project" value="InterPro"/>
</dbReference>
<comment type="caution">
    <text evidence="13">Lacks conserved residue(s) required for the propagation of feature annotation.</text>
</comment>
<dbReference type="InterPro" id="IPR027417">
    <property type="entry name" value="P-loop_NTPase"/>
</dbReference>
<dbReference type="InterPro" id="IPR027434">
    <property type="entry name" value="Homing_endonucl"/>
</dbReference>
<dbReference type="InterPro" id="IPR004042">
    <property type="entry name" value="Intein_endonuc_central"/>
</dbReference>
<dbReference type="PROSITE" id="PS50818">
    <property type="entry name" value="INTEIN_C_TER"/>
    <property type="match status" value="1"/>
</dbReference>
<dbReference type="GO" id="GO:0016887">
    <property type="term" value="F:ATP hydrolysis activity"/>
    <property type="evidence" value="ECO:0007669"/>
    <property type="project" value="InterPro"/>
</dbReference>
<keyword evidence="6" id="KW-0068">Autocatalytic cleavage</keyword>
<feature type="domain" description="Helicase C-terminal" evidence="18">
    <location>
        <begin position="850"/>
        <end position="1012"/>
    </location>
</feature>
<evidence type="ECO:0000259" key="17">
    <source>
        <dbReference type="PROSITE" id="PS51192"/>
    </source>
</evidence>
<feature type="domain" description="Helicase ATP-binding" evidence="17">
    <location>
        <begin position="467"/>
        <end position="580"/>
    </location>
</feature>
<dbReference type="PANTHER" id="PTHR24029:SF0">
    <property type="entry name" value="UVRABC SYSTEM PROTEIN B"/>
    <property type="match status" value="1"/>
</dbReference>
<dbReference type="NCBIfam" id="NF003673">
    <property type="entry name" value="PRK05298.1"/>
    <property type="match status" value="1"/>
</dbReference>
<comment type="domain">
    <text evidence="13">The beta-hairpin motif is involved in DNA binding.</text>
</comment>
<dbReference type="PROSITE" id="PS50817">
    <property type="entry name" value="INTEIN_N_TER"/>
    <property type="match status" value="1"/>
</dbReference>
<keyword evidence="8 13" id="KW-0267">Excision nuclease</keyword>
<dbReference type="Pfam" id="PF14890">
    <property type="entry name" value="Intein_splicing"/>
    <property type="match status" value="1"/>
</dbReference>
<dbReference type="SUPFAM" id="SSF51294">
    <property type="entry name" value="Hedgehog/intein (Hint) domain"/>
    <property type="match status" value="1"/>
</dbReference>
<dbReference type="InterPro" id="IPR036844">
    <property type="entry name" value="Hint_dom_sf"/>
</dbReference>
<dbReference type="GO" id="GO:0009381">
    <property type="term" value="F:excinuclease ABC activity"/>
    <property type="evidence" value="ECO:0007669"/>
    <property type="project" value="UniProtKB-UniRule"/>
</dbReference>
<gene>
    <name evidence="13" type="primary">uvrB</name>
    <name evidence="19" type="ORF">DRZ78_02970</name>
</gene>
<evidence type="ECO:0000256" key="14">
    <source>
        <dbReference type="RuleBase" id="RU003587"/>
    </source>
</evidence>
<dbReference type="Proteomes" id="UP000277457">
    <property type="component" value="Unassembled WGS sequence"/>
</dbReference>